<dbReference type="InterPro" id="IPR002191">
    <property type="entry name" value="Bac_export_3"/>
</dbReference>
<dbReference type="NCBIfam" id="TIGR01402">
    <property type="entry name" value="fliQ"/>
    <property type="match status" value="1"/>
</dbReference>
<dbReference type="RefSeq" id="WP_013278578.1">
    <property type="nucleotide sequence ID" value="NC_014378.1"/>
</dbReference>
<dbReference type="GO" id="GO:0005886">
    <property type="term" value="C:plasma membrane"/>
    <property type="evidence" value="ECO:0007669"/>
    <property type="project" value="UniProtKB-SubCell"/>
</dbReference>
<dbReference type="GO" id="GO:0009306">
    <property type="term" value="P:protein secretion"/>
    <property type="evidence" value="ECO:0007669"/>
    <property type="project" value="InterPro"/>
</dbReference>
<name>D9QRJ2_ACEAZ</name>
<keyword evidence="10" id="KW-0282">Flagellum</keyword>
<keyword evidence="6 9" id="KW-1133">Transmembrane helix</keyword>
<dbReference type="STRING" id="574087.Acear_1627"/>
<dbReference type="KEGG" id="aar:Acear_1627"/>
<dbReference type="Pfam" id="PF01313">
    <property type="entry name" value="Bac_export_3"/>
    <property type="match status" value="1"/>
</dbReference>
<keyword evidence="10" id="KW-0966">Cell projection</keyword>
<evidence type="ECO:0000256" key="6">
    <source>
        <dbReference type="ARBA" id="ARBA00022989"/>
    </source>
</evidence>
<dbReference type="eggNOG" id="COG1987">
    <property type="taxonomic scope" value="Bacteria"/>
</dbReference>
<evidence type="ECO:0000256" key="1">
    <source>
        <dbReference type="ARBA" id="ARBA00004651"/>
    </source>
</evidence>
<evidence type="ECO:0000256" key="2">
    <source>
        <dbReference type="ARBA" id="ARBA00006156"/>
    </source>
</evidence>
<dbReference type="PRINTS" id="PR00952">
    <property type="entry name" value="TYPE3IMQPROT"/>
</dbReference>
<protein>
    <recommendedName>
        <fullName evidence="3 9">Flagellar biosynthetic protein FliQ</fullName>
    </recommendedName>
</protein>
<gene>
    <name evidence="9" type="primary">fliQ</name>
    <name evidence="10" type="ordered locus">Acear_1627</name>
</gene>
<keyword evidence="8 9" id="KW-0975">Bacterial flagellum</keyword>
<dbReference type="PANTHER" id="PTHR34040">
    <property type="entry name" value="FLAGELLAR BIOSYNTHETIC PROTEIN FLIQ"/>
    <property type="match status" value="1"/>
</dbReference>
<keyword evidence="11" id="KW-1185">Reference proteome</keyword>
<organism evidence="10 11">
    <name type="scientific">Acetohalobium arabaticum (strain ATCC 49924 / DSM 5501 / Z-7288)</name>
    <dbReference type="NCBI Taxonomy" id="574087"/>
    <lineage>
        <taxon>Bacteria</taxon>
        <taxon>Bacillati</taxon>
        <taxon>Bacillota</taxon>
        <taxon>Clostridia</taxon>
        <taxon>Halanaerobiales</taxon>
        <taxon>Halobacteroidaceae</taxon>
        <taxon>Acetohalobium</taxon>
    </lineage>
</organism>
<evidence type="ECO:0000256" key="3">
    <source>
        <dbReference type="ARBA" id="ARBA00021718"/>
    </source>
</evidence>
<keyword evidence="4 9" id="KW-1003">Cell membrane</keyword>
<comment type="similarity">
    <text evidence="2 9">Belongs to the FliQ/MopD/SpaQ family.</text>
</comment>
<dbReference type="HOGENOM" id="CLU_164516_2_0_9"/>
<keyword evidence="5 9" id="KW-0812">Transmembrane</keyword>
<evidence type="ECO:0000256" key="5">
    <source>
        <dbReference type="ARBA" id="ARBA00022692"/>
    </source>
</evidence>
<dbReference type="AlphaFoldDB" id="D9QRJ2"/>
<evidence type="ECO:0000256" key="8">
    <source>
        <dbReference type="ARBA" id="ARBA00023143"/>
    </source>
</evidence>
<dbReference type="PANTHER" id="PTHR34040:SF2">
    <property type="entry name" value="FLAGELLAR BIOSYNTHETIC PROTEIN FLIQ"/>
    <property type="match status" value="1"/>
</dbReference>
<sequence length="89" mass="9755">MTEQLVIELGRRALLQVVMVTAPMLGLGLLAGLAISILQATTQIQEQTLVFIPKILAVIVAIIIFGPWMLNTLVDFVHNLFLNIPNYVG</sequence>
<evidence type="ECO:0000313" key="11">
    <source>
        <dbReference type="Proteomes" id="UP000001661"/>
    </source>
</evidence>
<evidence type="ECO:0000256" key="9">
    <source>
        <dbReference type="RuleBase" id="RU364090"/>
    </source>
</evidence>
<dbReference type="GO" id="GO:0009425">
    <property type="term" value="C:bacterial-type flagellum basal body"/>
    <property type="evidence" value="ECO:0007669"/>
    <property type="project" value="UniProtKB-SubCell"/>
</dbReference>
<keyword evidence="10" id="KW-0969">Cilium</keyword>
<dbReference type="PIRSF" id="PIRSF004669">
    <property type="entry name" value="FliQ"/>
    <property type="match status" value="1"/>
</dbReference>
<feature type="transmembrane region" description="Helical" evidence="9">
    <location>
        <begin position="13"/>
        <end position="38"/>
    </location>
</feature>
<accession>D9QRJ2</accession>
<comment type="function">
    <text evidence="9">Role in flagellar biosynthesis.</text>
</comment>
<evidence type="ECO:0000256" key="4">
    <source>
        <dbReference type="ARBA" id="ARBA00022475"/>
    </source>
</evidence>
<dbReference type="InterPro" id="IPR006305">
    <property type="entry name" value="FliQ"/>
</dbReference>
<evidence type="ECO:0000313" key="10">
    <source>
        <dbReference type="EMBL" id="ADL13133.1"/>
    </source>
</evidence>
<keyword evidence="7 9" id="KW-0472">Membrane</keyword>
<dbReference type="GO" id="GO:0044780">
    <property type="term" value="P:bacterial-type flagellum assembly"/>
    <property type="evidence" value="ECO:0007669"/>
    <property type="project" value="InterPro"/>
</dbReference>
<feature type="transmembrane region" description="Helical" evidence="9">
    <location>
        <begin position="50"/>
        <end position="70"/>
    </location>
</feature>
<proteinExistence type="inferred from homology"/>
<dbReference type="OrthoDB" id="9806440at2"/>
<dbReference type="EMBL" id="CP002105">
    <property type="protein sequence ID" value="ADL13133.1"/>
    <property type="molecule type" value="Genomic_DNA"/>
</dbReference>
<reference evidence="10 11" key="1">
    <citation type="journal article" date="2010" name="Stand. Genomic Sci.">
        <title>Complete genome sequence of Acetohalobium arabaticum type strain (Z-7288).</title>
        <authorList>
            <person name="Sikorski J."/>
            <person name="Lapidus A."/>
            <person name="Chertkov O."/>
            <person name="Lucas S."/>
            <person name="Copeland A."/>
            <person name="Glavina Del Rio T."/>
            <person name="Nolan M."/>
            <person name="Tice H."/>
            <person name="Cheng J.F."/>
            <person name="Han C."/>
            <person name="Brambilla E."/>
            <person name="Pitluck S."/>
            <person name="Liolios K."/>
            <person name="Ivanova N."/>
            <person name="Mavromatis K."/>
            <person name="Mikhailova N."/>
            <person name="Pati A."/>
            <person name="Bruce D."/>
            <person name="Detter C."/>
            <person name="Tapia R."/>
            <person name="Goodwin L."/>
            <person name="Chen A."/>
            <person name="Palaniappan K."/>
            <person name="Land M."/>
            <person name="Hauser L."/>
            <person name="Chang Y.J."/>
            <person name="Jeffries C.D."/>
            <person name="Rohde M."/>
            <person name="Goker M."/>
            <person name="Spring S."/>
            <person name="Woyke T."/>
            <person name="Bristow J."/>
            <person name="Eisen J.A."/>
            <person name="Markowitz V."/>
            <person name="Hugenholtz P."/>
            <person name="Kyrpides N.C."/>
            <person name="Klenk H.P."/>
        </authorList>
    </citation>
    <scope>NUCLEOTIDE SEQUENCE [LARGE SCALE GENOMIC DNA]</scope>
    <source>
        <strain evidence="11">ATCC 49924 / DSM 5501 / Z-7288</strain>
    </source>
</reference>
<dbReference type="Proteomes" id="UP000001661">
    <property type="component" value="Chromosome"/>
</dbReference>
<comment type="subcellular location">
    <subcellularLocation>
        <location evidence="1 9">Cell membrane</location>
        <topology evidence="1">Multi-pass membrane protein</topology>
    </subcellularLocation>
    <subcellularLocation>
        <location evidence="9">Bacterial flagellum basal body</location>
    </subcellularLocation>
</comment>
<evidence type="ECO:0000256" key="7">
    <source>
        <dbReference type="ARBA" id="ARBA00023136"/>
    </source>
</evidence>